<reference evidence="5 6" key="1">
    <citation type="submission" date="2017-07" db="EMBL/GenBank/DDBJ databases">
        <title>Complete genome sequence of Oryzomicrobium terrae TPP412.</title>
        <authorList>
            <person name="Chiu L.-W."/>
            <person name="Lo K.-J."/>
            <person name="Tsai Y.-M."/>
            <person name="Lin S.-S."/>
            <person name="Kuo C.-H."/>
            <person name="Liu C.-T."/>
        </authorList>
    </citation>
    <scope>NUCLEOTIDE SEQUENCE [LARGE SCALE GENOMIC DNA]</scope>
    <source>
        <strain evidence="5 6">TPP412</strain>
    </source>
</reference>
<dbReference type="InterPro" id="IPR001633">
    <property type="entry name" value="EAL_dom"/>
</dbReference>
<dbReference type="InterPro" id="IPR043128">
    <property type="entry name" value="Rev_trsase/Diguanyl_cyclase"/>
</dbReference>
<dbReference type="SUPFAM" id="SSF55073">
    <property type="entry name" value="Nucleotide cyclase"/>
    <property type="match status" value="1"/>
</dbReference>
<dbReference type="PANTHER" id="PTHR33121">
    <property type="entry name" value="CYCLIC DI-GMP PHOSPHODIESTERASE PDEF"/>
    <property type="match status" value="1"/>
</dbReference>
<evidence type="ECO:0000259" key="4">
    <source>
        <dbReference type="PROSITE" id="PS50887"/>
    </source>
</evidence>
<dbReference type="CDD" id="cd01948">
    <property type="entry name" value="EAL"/>
    <property type="match status" value="1"/>
</dbReference>
<dbReference type="PANTHER" id="PTHR33121:SF19">
    <property type="entry name" value="CYCLIC DI-GMP PHOSPHODIESTERASE PA2567"/>
    <property type="match status" value="1"/>
</dbReference>
<accession>A0A5C1E779</accession>
<dbReference type="Gene3D" id="3.30.70.270">
    <property type="match status" value="1"/>
</dbReference>
<keyword evidence="1" id="KW-0597">Phosphoprotein</keyword>
<keyword evidence="6" id="KW-1185">Reference proteome</keyword>
<dbReference type="InterPro" id="IPR050706">
    <property type="entry name" value="Cyclic-di-GMP_PDE-like"/>
</dbReference>
<dbReference type="InterPro" id="IPR001789">
    <property type="entry name" value="Sig_transdc_resp-reg_receiver"/>
</dbReference>
<dbReference type="SMART" id="SM00052">
    <property type="entry name" value="EAL"/>
    <property type="match status" value="1"/>
</dbReference>
<dbReference type="Pfam" id="PF00563">
    <property type="entry name" value="EAL"/>
    <property type="match status" value="1"/>
</dbReference>
<dbReference type="KEGG" id="otr:OTERR_12370"/>
<feature type="modified residue" description="4-aspartylphosphate" evidence="1">
    <location>
        <position position="110"/>
    </location>
</feature>
<dbReference type="PROSITE" id="PS50110">
    <property type="entry name" value="RESPONSE_REGULATORY"/>
    <property type="match status" value="1"/>
</dbReference>
<evidence type="ECO:0000259" key="3">
    <source>
        <dbReference type="PROSITE" id="PS50883"/>
    </source>
</evidence>
<dbReference type="Pfam" id="PF00990">
    <property type="entry name" value="GGDEF"/>
    <property type="match status" value="1"/>
</dbReference>
<feature type="domain" description="GGDEF" evidence="4">
    <location>
        <begin position="383"/>
        <end position="509"/>
    </location>
</feature>
<dbReference type="NCBIfam" id="TIGR00254">
    <property type="entry name" value="GGDEF"/>
    <property type="match status" value="1"/>
</dbReference>
<evidence type="ECO:0000313" key="6">
    <source>
        <dbReference type="Proteomes" id="UP000323671"/>
    </source>
</evidence>
<feature type="domain" description="EAL" evidence="3">
    <location>
        <begin position="518"/>
        <end position="777"/>
    </location>
</feature>
<dbReference type="InterPro" id="IPR035919">
    <property type="entry name" value="EAL_sf"/>
</dbReference>
<dbReference type="RefSeq" id="WP_149425178.1">
    <property type="nucleotide sequence ID" value="NZ_CP022579.1"/>
</dbReference>
<dbReference type="PROSITE" id="PS50883">
    <property type="entry name" value="EAL"/>
    <property type="match status" value="1"/>
</dbReference>
<evidence type="ECO:0000256" key="1">
    <source>
        <dbReference type="PROSITE-ProRule" id="PRU00169"/>
    </source>
</evidence>
<dbReference type="CDD" id="cd01949">
    <property type="entry name" value="GGDEF"/>
    <property type="match status" value="1"/>
</dbReference>
<dbReference type="SMART" id="SM00448">
    <property type="entry name" value="REC"/>
    <property type="match status" value="1"/>
</dbReference>
<gene>
    <name evidence="5" type="ORF">OTERR_12370</name>
</gene>
<name>A0A5C1E779_9RHOO</name>
<dbReference type="InterPro" id="IPR000160">
    <property type="entry name" value="GGDEF_dom"/>
</dbReference>
<evidence type="ECO:0000259" key="2">
    <source>
        <dbReference type="PROSITE" id="PS50110"/>
    </source>
</evidence>
<dbReference type="GO" id="GO:0000160">
    <property type="term" value="P:phosphorelay signal transduction system"/>
    <property type="evidence" value="ECO:0007669"/>
    <property type="project" value="InterPro"/>
</dbReference>
<sequence>MTTPIERALAVPTDPQENQQGEFISIMEASDDTLDIIEDETPAVEQESPRRDAWKILVVDDDPEVHHATLFALEGTALLGRSLEFRHAYSAADAETVLREEPDVAVILLDVVMENEQAGLRLVHHIRQELGLYDVRIVLRTGQPGYAPELSVIRDYDINDYKTKSELTRTRLVTTLTTALRSFEQIRTINASRRGLDLIVRSAADLFSRRVLKGFAEGVLTQIAALLGLRPEGLLCAQHEPCASSATMPPVDELLIVAAAGRYAPCIDTPLDSLHDPRIVALIRRALAEQRHQFGDDHTVLFFPCPHGRDAAVYLETGIALSETDRTLLEVFCVNIAVGLENVGLFNDLNFYAYADTLTRLPNRVAFVRAIDDALRAQHQDKQPRSVVLLDIDGFSEINDALGHQEGDQLLLAVAQRLATLPTEVTVARVSGDVFALLGPAPLLEPERTLGLFTQPFQLGETPFLVSCTLGVADLAEAGASGLEAIKNTNIALNRAKTEQRGGYHLYRSDMSSAARERLLLLSDLRGALEQQGLGLSLHYQPQLSMVDGRLTGAEALIRWQRTDGSRIPPDRFISLAERSGLIIPLGNWVVDQALAQFRRWEDQGIDLPRIAINISLPQLRHPAFLPFLRECLEQYRIAPERIELEITESVAMQEVDLAREALARCKNRGLCIALDDFGTGFSSLAHLHRLPLDRLKIDRSFVRDLATQLQQESAGSSIAEMIVRLGHTLSLAVIAEGVETAEQQTCLQNLGCDEAQGYLYGRPMPEGDFAAWVAQR</sequence>
<dbReference type="Gene3D" id="3.20.20.450">
    <property type="entry name" value="EAL domain"/>
    <property type="match status" value="1"/>
</dbReference>
<dbReference type="InterPro" id="IPR029787">
    <property type="entry name" value="Nucleotide_cyclase"/>
</dbReference>
<dbReference type="Proteomes" id="UP000323671">
    <property type="component" value="Chromosome"/>
</dbReference>
<dbReference type="AlphaFoldDB" id="A0A5C1E779"/>
<proteinExistence type="predicted"/>
<dbReference type="SMART" id="SM00267">
    <property type="entry name" value="GGDEF"/>
    <property type="match status" value="1"/>
</dbReference>
<dbReference type="PROSITE" id="PS50887">
    <property type="entry name" value="GGDEF"/>
    <property type="match status" value="1"/>
</dbReference>
<dbReference type="SUPFAM" id="SSF141868">
    <property type="entry name" value="EAL domain-like"/>
    <property type="match status" value="1"/>
</dbReference>
<dbReference type="InterPro" id="IPR021800">
    <property type="entry name" value="DUF3369"/>
</dbReference>
<feature type="domain" description="Response regulatory" evidence="2">
    <location>
        <begin position="55"/>
        <end position="179"/>
    </location>
</feature>
<dbReference type="EMBL" id="CP022579">
    <property type="protein sequence ID" value="QEL64713.1"/>
    <property type="molecule type" value="Genomic_DNA"/>
</dbReference>
<dbReference type="Pfam" id="PF11849">
    <property type="entry name" value="DUF3369"/>
    <property type="match status" value="1"/>
</dbReference>
<organism evidence="5 6">
    <name type="scientific">Oryzomicrobium terrae</name>
    <dbReference type="NCBI Taxonomy" id="1735038"/>
    <lineage>
        <taxon>Bacteria</taxon>
        <taxon>Pseudomonadati</taxon>
        <taxon>Pseudomonadota</taxon>
        <taxon>Betaproteobacteria</taxon>
        <taxon>Rhodocyclales</taxon>
        <taxon>Rhodocyclaceae</taxon>
        <taxon>Oryzomicrobium</taxon>
    </lineage>
</organism>
<dbReference type="SUPFAM" id="SSF52172">
    <property type="entry name" value="CheY-like"/>
    <property type="match status" value="1"/>
</dbReference>
<dbReference type="InterPro" id="IPR011006">
    <property type="entry name" value="CheY-like_superfamily"/>
</dbReference>
<dbReference type="Gene3D" id="3.40.50.2300">
    <property type="match status" value="1"/>
</dbReference>
<protein>
    <submittedName>
        <fullName evidence="5">Putative response regulator receiver modulated diguanylate cyclase/phosphodiesterase</fullName>
    </submittedName>
</protein>
<evidence type="ECO:0000313" key="5">
    <source>
        <dbReference type="EMBL" id="QEL64713.1"/>
    </source>
</evidence>
<dbReference type="GO" id="GO:0071111">
    <property type="term" value="F:cyclic-guanylate-specific phosphodiesterase activity"/>
    <property type="evidence" value="ECO:0007669"/>
    <property type="project" value="InterPro"/>
</dbReference>